<comment type="caution">
    <text evidence="2">The sequence shown here is derived from an EMBL/GenBank/DDBJ whole genome shotgun (WGS) entry which is preliminary data.</text>
</comment>
<feature type="domain" description="NADP-dependent oxidoreductase" evidence="1">
    <location>
        <begin position="20"/>
        <end position="268"/>
    </location>
</feature>
<dbReference type="Gene3D" id="3.20.20.100">
    <property type="entry name" value="NADP-dependent oxidoreductase domain"/>
    <property type="match status" value="1"/>
</dbReference>
<evidence type="ECO:0000259" key="1">
    <source>
        <dbReference type="Pfam" id="PF00248"/>
    </source>
</evidence>
<proteinExistence type="predicted"/>
<dbReference type="CDD" id="cd19138">
    <property type="entry name" value="AKR_YeaE"/>
    <property type="match status" value="1"/>
</dbReference>
<name>A0A4Q7UTS6_PSEST</name>
<accession>A0A4Q7UTS6</accession>
<dbReference type="InterPro" id="IPR036812">
    <property type="entry name" value="NAD(P)_OxRdtase_dom_sf"/>
</dbReference>
<organism evidence="2 3">
    <name type="scientific">Pseudonocardia sediminis</name>
    <dbReference type="NCBI Taxonomy" id="1397368"/>
    <lineage>
        <taxon>Bacteria</taxon>
        <taxon>Bacillati</taxon>
        <taxon>Actinomycetota</taxon>
        <taxon>Actinomycetes</taxon>
        <taxon>Pseudonocardiales</taxon>
        <taxon>Pseudonocardiaceae</taxon>
        <taxon>Pseudonocardia</taxon>
    </lineage>
</organism>
<protein>
    <submittedName>
        <fullName evidence="2">Diketogulonate reductase-like aldo/keto reductase</fullName>
    </submittedName>
</protein>
<dbReference type="GO" id="GO:0016491">
    <property type="term" value="F:oxidoreductase activity"/>
    <property type="evidence" value="ECO:0007669"/>
    <property type="project" value="InterPro"/>
</dbReference>
<dbReference type="PANTHER" id="PTHR43638">
    <property type="entry name" value="OXIDOREDUCTASE, ALDO/KETO REDUCTASE FAMILY PROTEIN"/>
    <property type="match status" value="1"/>
</dbReference>
<evidence type="ECO:0000313" key="3">
    <source>
        <dbReference type="Proteomes" id="UP000291591"/>
    </source>
</evidence>
<dbReference type="PANTHER" id="PTHR43638:SF3">
    <property type="entry name" value="ALDEHYDE REDUCTASE"/>
    <property type="match status" value="1"/>
</dbReference>
<gene>
    <name evidence="2" type="ORF">EV383_2191</name>
</gene>
<dbReference type="SUPFAM" id="SSF51430">
    <property type="entry name" value="NAD(P)-linked oxidoreductase"/>
    <property type="match status" value="1"/>
</dbReference>
<evidence type="ECO:0000313" key="2">
    <source>
        <dbReference type="EMBL" id="RZT85327.1"/>
    </source>
</evidence>
<dbReference type="EMBL" id="SHKL01000001">
    <property type="protein sequence ID" value="RZT85327.1"/>
    <property type="molecule type" value="Genomic_DNA"/>
</dbReference>
<dbReference type="Proteomes" id="UP000291591">
    <property type="component" value="Unassembled WGS sequence"/>
</dbReference>
<keyword evidence="3" id="KW-1185">Reference proteome</keyword>
<dbReference type="PRINTS" id="PR00069">
    <property type="entry name" value="ALDKETRDTASE"/>
</dbReference>
<dbReference type="RefSeq" id="WP_130289802.1">
    <property type="nucleotide sequence ID" value="NZ_SHKL01000001.1"/>
</dbReference>
<dbReference type="AlphaFoldDB" id="A0A4Q7UTS6"/>
<reference evidence="2 3" key="1">
    <citation type="submission" date="2019-02" db="EMBL/GenBank/DDBJ databases">
        <title>Sequencing the genomes of 1000 actinobacteria strains.</title>
        <authorList>
            <person name="Klenk H.-P."/>
        </authorList>
    </citation>
    <scope>NUCLEOTIDE SEQUENCE [LARGE SCALE GENOMIC DNA]</scope>
    <source>
        <strain evidence="2 3">DSM 45779</strain>
    </source>
</reference>
<dbReference type="InterPro" id="IPR020471">
    <property type="entry name" value="AKR"/>
</dbReference>
<dbReference type="Pfam" id="PF00248">
    <property type="entry name" value="Aldo_ket_red"/>
    <property type="match status" value="1"/>
</dbReference>
<dbReference type="OrthoDB" id="9768793at2"/>
<dbReference type="InterPro" id="IPR023210">
    <property type="entry name" value="NADP_OxRdtase_dom"/>
</dbReference>
<sequence length="282" mass="30885">MTRTEIPTVTLPGGEKVVALGQGTWGMAEDPARRADEIATLRHGLDLGMTVIDTAEMYADGDAQTLVGEAIAGRRDEVFLVDKVLPGDASRRGTVEAAERALRRLGTDRIDLYLLHWRGRHPLADTVEAFRELQDQGKIRHWGVSNLDVDDLDELVELGASDGLVTDQVLYNPTRRGPEWDLLPWLRGRGLPIMAYSPIEQGRLLGHPALAAVAAEHDATVAQIALAWVLDAGDVLAIPKASSLDHVEENRDAVGLRLTDAQRAELDRAFPPPQRKQALEIL</sequence>